<organism evidence="4 5">
    <name type="scientific">Soboliphyme baturini</name>
    <dbReference type="NCBI Taxonomy" id="241478"/>
    <lineage>
        <taxon>Eukaryota</taxon>
        <taxon>Metazoa</taxon>
        <taxon>Ecdysozoa</taxon>
        <taxon>Nematoda</taxon>
        <taxon>Enoplea</taxon>
        <taxon>Dorylaimia</taxon>
        <taxon>Dioctophymatida</taxon>
        <taxon>Dioctophymatoidea</taxon>
        <taxon>Soboliphymatidae</taxon>
        <taxon>Soboliphyme</taxon>
    </lineage>
</organism>
<dbReference type="GO" id="GO:0006612">
    <property type="term" value="P:protein targeting to membrane"/>
    <property type="evidence" value="ECO:0007669"/>
    <property type="project" value="UniProtKB-UniRule"/>
</dbReference>
<dbReference type="AlphaFoldDB" id="A0A3P7ZPR8"/>
<feature type="domain" description="Exocyst complex component Sec8 middle helical bundle" evidence="3">
    <location>
        <begin position="195"/>
        <end position="364"/>
    </location>
</feature>
<dbReference type="InterPro" id="IPR048630">
    <property type="entry name" value="Sec8_M"/>
</dbReference>
<comment type="similarity">
    <text evidence="1">Belongs to the SEC8 family.</text>
</comment>
<dbReference type="OrthoDB" id="272977at2759"/>
<dbReference type="PANTHER" id="PTHR14146">
    <property type="entry name" value="EXOCYST COMPLEX COMPONENT 4"/>
    <property type="match status" value="1"/>
</dbReference>
<keyword evidence="2" id="KW-0175">Coiled coil</keyword>
<evidence type="ECO:0000313" key="5">
    <source>
        <dbReference type="Proteomes" id="UP000270296"/>
    </source>
</evidence>
<dbReference type="GO" id="GO:0045202">
    <property type="term" value="C:synapse"/>
    <property type="evidence" value="ECO:0007669"/>
    <property type="project" value="TreeGrafter"/>
</dbReference>
<dbReference type="GO" id="GO:0032584">
    <property type="term" value="C:growth cone membrane"/>
    <property type="evidence" value="ECO:0007669"/>
    <property type="project" value="TreeGrafter"/>
</dbReference>
<dbReference type="Proteomes" id="UP000270296">
    <property type="component" value="Unassembled WGS sequence"/>
</dbReference>
<evidence type="ECO:0000256" key="1">
    <source>
        <dbReference type="RuleBase" id="RU367079"/>
    </source>
</evidence>
<dbReference type="EMBL" id="UZAM01007965">
    <property type="protein sequence ID" value="VDP02442.1"/>
    <property type="molecule type" value="Genomic_DNA"/>
</dbReference>
<dbReference type="GO" id="GO:0090522">
    <property type="term" value="P:vesicle tethering involved in exocytosis"/>
    <property type="evidence" value="ECO:0007669"/>
    <property type="project" value="UniProtKB-UniRule"/>
</dbReference>
<proteinExistence type="inferred from homology"/>
<keyword evidence="1" id="KW-0268">Exocytosis</keyword>
<dbReference type="GO" id="GO:0007268">
    <property type="term" value="P:chemical synaptic transmission"/>
    <property type="evidence" value="ECO:0007669"/>
    <property type="project" value="TreeGrafter"/>
</dbReference>
<dbReference type="GO" id="GO:0000145">
    <property type="term" value="C:exocyst"/>
    <property type="evidence" value="ECO:0007669"/>
    <property type="project" value="UniProtKB-UniRule"/>
</dbReference>
<keyword evidence="1" id="KW-0813">Transport</keyword>
<sequence>MYFSPSASQKQLQKEKLEKDYAAAAEEVENLVTAVRERIKVVKNNLASCKLLLQCKRDELKRLWLDAAEQKYVTRLLEEMLVLFSETALSGNLKDIEGLNEIRQTVARLNKELYEQIVQEIKAILYSKTSEEVLFAVRLTNLDSPGHDKSVTDSNSAMCVSSYITSSVGHDILMSLHETPVIQDDGYAYEDLKLNPETKIVQYIAVLVESCGHLGRFSDLVKNLKEGIVSDLWRLVNRTSGYVQKYICGSISNANDSQVLAELLHLLFVQFKILTAVYGAFLQQLNRVREKRKMEELDTVSMEFFIEHVQFIVEQLLDYYLDLSSSSKQKDTTPTYFGNVSSYFQKRPPTTAKKPLFRFMSTAHAINITAFNMEQKFAQTDIGANDDNKTYICRPGSENIKVIFSPIMKFIAELETQVKSPCRLRTFLDNYIRDVYLPRLKMDITQKLDTLLSTPDAWTKCTTFDEQIQLGVSLPLLSSSVQVIDTYRYLDMLMCAAPLFAREFFLLCCQLLAKYESSAKAAYSSLIRYSHNNQPERRKISAAWAVDSDISRLLKSLPNWIATTADLHPTGSSSFSPQNIANTPIMESASDIRSRNIRESEILISNLGTQKRIEESEIILDDPRRYLLLAGFQESVEYFSNNIRLMWSAMSQSVKSLVRGDASDFQNLSYQDSVNLVNEFDKYMADIDALSATCLLMLHLEVRVHCFYHLLPLSKKPFTGSAQEIDEEIARLNKDLVQLHDILMNSLQSCKVRYIFEGLGHLVASIFINMCPQISKISDAGKKRICRDVFSVNQCLSNLTGTREADLDMAGKYFELLYKSPDDILNYIVENGADFDEVEYTNLLALAVRSNSYLCSEPGALDQRISRLHDILNERRSL</sequence>
<keyword evidence="1" id="KW-0653">Protein transport</keyword>
<dbReference type="PANTHER" id="PTHR14146:SF0">
    <property type="entry name" value="EXOCYST COMPLEX COMPONENT 4"/>
    <property type="match status" value="1"/>
</dbReference>
<keyword evidence="5" id="KW-1185">Reference proteome</keyword>
<accession>A0A3P7ZPR8</accession>
<evidence type="ECO:0000259" key="3">
    <source>
        <dbReference type="Pfam" id="PF20652"/>
    </source>
</evidence>
<dbReference type="GO" id="GO:0006893">
    <property type="term" value="P:Golgi to plasma membrane transport"/>
    <property type="evidence" value="ECO:0007669"/>
    <property type="project" value="TreeGrafter"/>
</dbReference>
<dbReference type="InterPro" id="IPR039682">
    <property type="entry name" value="Sec8/EXOC4"/>
</dbReference>
<reference evidence="4 5" key="1">
    <citation type="submission" date="2018-11" db="EMBL/GenBank/DDBJ databases">
        <authorList>
            <consortium name="Pathogen Informatics"/>
        </authorList>
    </citation>
    <scope>NUCLEOTIDE SEQUENCE [LARGE SCALE GENOMIC DNA]</scope>
</reference>
<protein>
    <recommendedName>
        <fullName evidence="1">Exocyst complex component Sec8</fullName>
    </recommendedName>
</protein>
<name>A0A3P7ZPR8_9BILA</name>
<evidence type="ECO:0000313" key="4">
    <source>
        <dbReference type="EMBL" id="VDP02442.1"/>
    </source>
</evidence>
<gene>
    <name evidence="4" type="ORF">SBAD_LOCUS3811</name>
</gene>
<dbReference type="Pfam" id="PF20652">
    <property type="entry name" value="Sec8_C"/>
    <property type="match status" value="1"/>
</dbReference>
<comment type="function">
    <text evidence="1">Component of the exocyst complex involved in the docking of exocytic vesicles with fusion sites on the plasma membrane.</text>
</comment>
<feature type="coiled-coil region" evidence="2">
    <location>
        <begin position="7"/>
        <end position="45"/>
    </location>
</feature>
<dbReference type="GO" id="GO:0015031">
    <property type="term" value="P:protein transport"/>
    <property type="evidence" value="ECO:0007669"/>
    <property type="project" value="UniProtKB-KW"/>
</dbReference>
<evidence type="ECO:0000256" key="2">
    <source>
        <dbReference type="SAM" id="Coils"/>
    </source>
</evidence>